<dbReference type="PANTHER" id="PTHR33164">
    <property type="entry name" value="TRANSCRIPTIONAL REGULATOR, MARR FAMILY"/>
    <property type="match status" value="1"/>
</dbReference>
<dbReference type="PANTHER" id="PTHR33164:SF104">
    <property type="entry name" value="TRANSCRIPTIONAL REGULATORY PROTEIN"/>
    <property type="match status" value="1"/>
</dbReference>
<organism evidence="2 3">
    <name type="scientific">Gemmata massiliana</name>
    <dbReference type="NCBI Taxonomy" id="1210884"/>
    <lineage>
        <taxon>Bacteria</taxon>
        <taxon>Pseudomonadati</taxon>
        <taxon>Planctomycetota</taxon>
        <taxon>Planctomycetia</taxon>
        <taxon>Gemmatales</taxon>
        <taxon>Gemmataceae</taxon>
        <taxon>Gemmata</taxon>
    </lineage>
</organism>
<dbReference type="InterPro" id="IPR036388">
    <property type="entry name" value="WH-like_DNA-bd_sf"/>
</dbReference>
<dbReference type="AlphaFoldDB" id="A0A6P2D7W5"/>
<dbReference type="EMBL" id="LR593886">
    <property type="protein sequence ID" value="VTR95592.1"/>
    <property type="molecule type" value="Genomic_DNA"/>
</dbReference>
<dbReference type="Pfam" id="PF12802">
    <property type="entry name" value="MarR_2"/>
    <property type="match status" value="1"/>
</dbReference>
<protein>
    <recommendedName>
        <fullName evidence="1">HTH marR-type domain-containing protein</fullName>
    </recommendedName>
</protein>
<feature type="domain" description="HTH marR-type" evidence="1">
    <location>
        <begin position="10"/>
        <end position="146"/>
    </location>
</feature>
<evidence type="ECO:0000313" key="2">
    <source>
        <dbReference type="EMBL" id="VTR95592.1"/>
    </source>
</evidence>
<dbReference type="SMART" id="SM00347">
    <property type="entry name" value="HTH_MARR"/>
    <property type="match status" value="1"/>
</dbReference>
<sequence length="165" mass="18500">MKNRKPIEPRQVAWRSLLTAQALLVQKMDDELTTAGVLGMDAYDVLLVVCEAPESRIRLSELAAATLLTRSGITRLTDRLERDGLLRREDVPNDRRGSYAVLTEKGAAALKRTWAVYEKLITRHFGDHLSDDEAEVLQNALARIVTAARKPEIVPLTVRKRPESS</sequence>
<evidence type="ECO:0000313" key="3">
    <source>
        <dbReference type="Proteomes" id="UP000464178"/>
    </source>
</evidence>
<reference evidence="2 3" key="1">
    <citation type="submission" date="2019-05" db="EMBL/GenBank/DDBJ databases">
        <authorList>
            <consortium name="Science for Life Laboratories"/>
        </authorList>
    </citation>
    <scope>NUCLEOTIDE SEQUENCE [LARGE SCALE GENOMIC DNA]</scope>
    <source>
        <strain evidence="2">Soil9</strain>
    </source>
</reference>
<proteinExistence type="predicted"/>
<dbReference type="Gene3D" id="1.10.10.10">
    <property type="entry name" value="Winged helix-like DNA-binding domain superfamily/Winged helix DNA-binding domain"/>
    <property type="match status" value="1"/>
</dbReference>
<accession>A0A6P2D7W5</accession>
<keyword evidence="3" id="KW-1185">Reference proteome</keyword>
<dbReference type="SUPFAM" id="SSF46785">
    <property type="entry name" value="Winged helix' DNA-binding domain"/>
    <property type="match status" value="1"/>
</dbReference>
<dbReference type="InterPro" id="IPR000835">
    <property type="entry name" value="HTH_MarR-typ"/>
</dbReference>
<dbReference type="GO" id="GO:0006950">
    <property type="term" value="P:response to stress"/>
    <property type="evidence" value="ECO:0007669"/>
    <property type="project" value="TreeGrafter"/>
</dbReference>
<name>A0A6P2D7W5_9BACT</name>
<dbReference type="Proteomes" id="UP000464178">
    <property type="component" value="Chromosome"/>
</dbReference>
<evidence type="ECO:0000259" key="1">
    <source>
        <dbReference type="PROSITE" id="PS50995"/>
    </source>
</evidence>
<dbReference type="InterPro" id="IPR039422">
    <property type="entry name" value="MarR/SlyA-like"/>
</dbReference>
<dbReference type="KEGG" id="gms:SOIL9_21220"/>
<dbReference type="PRINTS" id="PR00598">
    <property type="entry name" value="HTHMARR"/>
</dbReference>
<dbReference type="PROSITE" id="PS50995">
    <property type="entry name" value="HTH_MARR_2"/>
    <property type="match status" value="1"/>
</dbReference>
<dbReference type="RefSeq" id="WP_162669991.1">
    <property type="nucleotide sequence ID" value="NZ_LR593886.1"/>
</dbReference>
<gene>
    <name evidence="2" type="ORF">SOIL9_21220</name>
</gene>
<dbReference type="GO" id="GO:0003700">
    <property type="term" value="F:DNA-binding transcription factor activity"/>
    <property type="evidence" value="ECO:0007669"/>
    <property type="project" value="InterPro"/>
</dbReference>
<dbReference type="InterPro" id="IPR036390">
    <property type="entry name" value="WH_DNA-bd_sf"/>
</dbReference>